<proteinExistence type="predicted"/>
<dbReference type="EMBL" id="BAAASR010000007">
    <property type="protein sequence ID" value="GAA2485125.1"/>
    <property type="molecule type" value="Genomic_DNA"/>
</dbReference>
<protein>
    <submittedName>
        <fullName evidence="1">Uncharacterized protein</fullName>
    </submittedName>
</protein>
<name>A0ABN3LJU4_9ACTN</name>
<evidence type="ECO:0000313" key="1">
    <source>
        <dbReference type="EMBL" id="GAA2485125.1"/>
    </source>
</evidence>
<dbReference type="RefSeq" id="WP_344358059.1">
    <property type="nucleotide sequence ID" value="NZ_BAAASR010000007.1"/>
</dbReference>
<accession>A0ABN3LJU4</accession>
<sequence>MLTMPRHKAHAIASVLRTATEIGAGGTWRDPRGAAHDEQAPNTLFQVEYGEVADEFVGHGIVACLRLINNLEVNEVVLYARMENVGESTMT</sequence>
<evidence type="ECO:0000313" key="2">
    <source>
        <dbReference type="Proteomes" id="UP001499942"/>
    </source>
</evidence>
<keyword evidence="2" id="KW-1185">Reference proteome</keyword>
<dbReference type="Proteomes" id="UP001499942">
    <property type="component" value="Unassembled WGS sequence"/>
</dbReference>
<organism evidence="1 2">
    <name type="scientific">Streptomyces gobitricini</name>
    <dbReference type="NCBI Taxonomy" id="68211"/>
    <lineage>
        <taxon>Bacteria</taxon>
        <taxon>Bacillati</taxon>
        <taxon>Actinomycetota</taxon>
        <taxon>Actinomycetes</taxon>
        <taxon>Kitasatosporales</taxon>
        <taxon>Streptomycetaceae</taxon>
        <taxon>Streptomyces</taxon>
    </lineage>
</organism>
<gene>
    <name evidence="1" type="ORF">GCM10010393_15090</name>
</gene>
<reference evidence="1 2" key="1">
    <citation type="journal article" date="2019" name="Int. J. Syst. Evol. Microbiol.">
        <title>The Global Catalogue of Microorganisms (GCM) 10K type strain sequencing project: providing services to taxonomists for standard genome sequencing and annotation.</title>
        <authorList>
            <consortium name="The Broad Institute Genomics Platform"/>
            <consortium name="The Broad Institute Genome Sequencing Center for Infectious Disease"/>
            <person name="Wu L."/>
            <person name="Ma J."/>
        </authorList>
    </citation>
    <scope>NUCLEOTIDE SEQUENCE [LARGE SCALE GENOMIC DNA]</scope>
    <source>
        <strain evidence="1 2">JCM 5062</strain>
    </source>
</reference>
<comment type="caution">
    <text evidence="1">The sequence shown here is derived from an EMBL/GenBank/DDBJ whole genome shotgun (WGS) entry which is preliminary data.</text>
</comment>